<comment type="caution">
    <text evidence="3">The sequence shown here is derived from an EMBL/GenBank/DDBJ whole genome shotgun (WGS) entry which is preliminary data.</text>
</comment>
<dbReference type="AlphaFoldDB" id="A0A2G5URG4"/>
<dbReference type="Proteomes" id="UP000230233">
    <property type="component" value="Chromosome III"/>
</dbReference>
<feature type="coiled-coil region" evidence="1">
    <location>
        <begin position="573"/>
        <end position="607"/>
    </location>
</feature>
<gene>
    <name evidence="3" type="primary">Cnig_chr_III.g9123</name>
    <name evidence="3" type="ORF">B9Z55_009123</name>
</gene>
<feature type="coiled-coil region" evidence="1">
    <location>
        <begin position="180"/>
        <end position="207"/>
    </location>
</feature>
<protein>
    <submittedName>
        <fullName evidence="3">Uncharacterized protein</fullName>
    </submittedName>
</protein>
<keyword evidence="4" id="KW-1185">Reference proteome</keyword>
<evidence type="ECO:0000256" key="2">
    <source>
        <dbReference type="SAM" id="MobiDB-lite"/>
    </source>
</evidence>
<evidence type="ECO:0000256" key="1">
    <source>
        <dbReference type="SAM" id="Coils"/>
    </source>
</evidence>
<evidence type="ECO:0000313" key="3">
    <source>
        <dbReference type="EMBL" id="PIC41846.1"/>
    </source>
</evidence>
<organism evidence="3 4">
    <name type="scientific">Caenorhabditis nigoni</name>
    <dbReference type="NCBI Taxonomy" id="1611254"/>
    <lineage>
        <taxon>Eukaryota</taxon>
        <taxon>Metazoa</taxon>
        <taxon>Ecdysozoa</taxon>
        <taxon>Nematoda</taxon>
        <taxon>Chromadorea</taxon>
        <taxon>Rhabditida</taxon>
        <taxon>Rhabditina</taxon>
        <taxon>Rhabditomorpha</taxon>
        <taxon>Rhabditoidea</taxon>
        <taxon>Rhabditidae</taxon>
        <taxon>Peloderinae</taxon>
        <taxon>Caenorhabditis</taxon>
    </lineage>
</organism>
<feature type="region of interest" description="Disordered" evidence="2">
    <location>
        <begin position="381"/>
        <end position="400"/>
    </location>
</feature>
<accession>A0A2G5URG4</accession>
<evidence type="ECO:0000313" key="4">
    <source>
        <dbReference type="Proteomes" id="UP000230233"/>
    </source>
</evidence>
<proteinExistence type="predicted"/>
<dbReference type="STRING" id="1611254.A0A2G5URG4"/>
<reference evidence="4" key="1">
    <citation type="submission" date="2017-10" db="EMBL/GenBank/DDBJ databases">
        <title>Rapid genome shrinkage in a self-fertile nematode reveals novel sperm competition proteins.</title>
        <authorList>
            <person name="Yin D."/>
            <person name="Schwarz E.M."/>
            <person name="Thomas C.G."/>
            <person name="Felde R.L."/>
            <person name="Korf I.F."/>
            <person name="Cutter A.D."/>
            <person name="Schartner C.M."/>
            <person name="Ralston E.J."/>
            <person name="Meyer B.J."/>
            <person name="Haag E.S."/>
        </authorList>
    </citation>
    <scope>NUCLEOTIDE SEQUENCE [LARGE SCALE GENOMIC DNA]</scope>
    <source>
        <strain evidence="4">JU1422</strain>
    </source>
</reference>
<keyword evidence="1" id="KW-0175">Coiled coil</keyword>
<dbReference type="EMBL" id="PDUG01000003">
    <property type="protein sequence ID" value="PIC41846.1"/>
    <property type="molecule type" value="Genomic_DNA"/>
</dbReference>
<sequence>MKKSTESEFRTSLGALIPITFIDNTVEWLENQCFWTLKSNGTCIDVNTAIAIDTTSHSQSLSYKQVYQLIMQFYALPNYHSSVHFSKENSVDLRKVRIPVWMTRVMLLAGWTQQFFDKESVDLANVILALILKKVPVAARSGSIYLLKRVQTFIAGLTYIPPPETNLPQNSITNREEPASESLQKMLRKAKERAEKLRKRKELSKSAKTTNPVATNAVRLFRESPDEFVGASSFLDNQEYPESKLTFTITNIDSQFKIVRGPKTLPYHKERTFGNVPNVFSLLGNSEKKEVKETVAFKTSLIKELNTKEEWRMTTEDGLQKLKMDDDLNTIDGLEEKEELVEAEKTIIMAEDEDRCTIDEFQEGEEDVTASEEKEKLETEEVKTLETEVERRKENEDAQKANECENQLKEMVVEQELLKKRLEDAKNVIAEKESEMKIFKEKSTKIIANLENQILSYKEVVQTMSDTTKDMEKEKNALSLKLMTVEEERDSDIKGLEEERRVLKGLLEEKARKVDDVEKKMKLKDSEMNQMRLELKELKGQKKQSEDQEKWRQKKNAVIERLKSEAEKFKFEVSKKEEGIVRLKNELSKSTEKNESLVIELSRLKEEMWKNDSFRNELLKKNEE</sequence>
<name>A0A2G5URG4_9PELO</name>